<gene>
    <name evidence="1" type="ORF">NIES2119_28680</name>
</gene>
<evidence type="ECO:0000313" key="1">
    <source>
        <dbReference type="EMBL" id="OKH31454.1"/>
    </source>
</evidence>
<reference evidence="1 2" key="1">
    <citation type="submission" date="2016-11" db="EMBL/GenBank/DDBJ databases">
        <title>Draft Genome Sequences of Nine Cyanobacterial Strains from Diverse Habitats.</title>
        <authorList>
            <person name="Zhu T."/>
            <person name="Hou S."/>
            <person name="Lu X."/>
            <person name="Hess W.R."/>
        </authorList>
    </citation>
    <scope>NUCLEOTIDE SEQUENCE [LARGE SCALE GENOMIC DNA]</scope>
    <source>
        <strain evidence="1 2">IAM M-71</strain>
    </source>
</reference>
<name>A0A1U7I5B1_9CYAN</name>
<accession>A0A1U7I5B1</accession>
<organism evidence="1 2">
    <name type="scientific">[Phormidium ambiguum] IAM M-71</name>
    <dbReference type="NCBI Taxonomy" id="454136"/>
    <lineage>
        <taxon>Bacteria</taxon>
        <taxon>Bacillati</taxon>
        <taxon>Cyanobacteriota</taxon>
        <taxon>Cyanophyceae</taxon>
        <taxon>Oscillatoriophycideae</taxon>
        <taxon>Aerosakkonematales</taxon>
        <taxon>Aerosakkonemataceae</taxon>
        <taxon>Floridanema</taxon>
    </lineage>
</organism>
<protein>
    <submittedName>
        <fullName evidence="1">Uncharacterized protein</fullName>
    </submittedName>
</protein>
<dbReference type="OrthoDB" id="516084at2"/>
<comment type="caution">
    <text evidence="1">The sequence shown here is derived from an EMBL/GenBank/DDBJ whole genome shotgun (WGS) entry which is preliminary data.</text>
</comment>
<sequence>MKIRRLTATIQYCNSGRTEERTVTCLFDDISEQYELTKVFVVEFNQSLIFSKNDQTFLVND</sequence>
<dbReference type="RefSeq" id="WP_073596908.1">
    <property type="nucleotide sequence ID" value="NZ_MRCE01000050.1"/>
</dbReference>
<dbReference type="AlphaFoldDB" id="A0A1U7I5B1"/>
<proteinExistence type="predicted"/>
<dbReference type="STRING" id="454136.NIES2119_28680"/>
<dbReference type="Proteomes" id="UP000185860">
    <property type="component" value="Unassembled WGS sequence"/>
</dbReference>
<evidence type="ECO:0000313" key="2">
    <source>
        <dbReference type="Proteomes" id="UP000185860"/>
    </source>
</evidence>
<dbReference type="EMBL" id="MRCE01000050">
    <property type="protein sequence ID" value="OKH31454.1"/>
    <property type="molecule type" value="Genomic_DNA"/>
</dbReference>